<dbReference type="Proteomes" id="UP000002724">
    <property type="component" value="Chromosome"/>
</dbReference>
<proteinExistence type="predicted"/>
<gene>
    <name evidence="1" type="ordered locus">Ppha_0823</name>
</gene>
<name>B4SEM0_PELPB</name>
<evidence type="ECO:0000313" key="1">
    <source>
        <dbReference type="EMBL" id="ACF43112.1"/>
    </source>
</evidence>
<keyword evidence="2" id="KW-1185">Reference proteome</keyword>
<dbReference type="AlphaFoldDB" id="B4SEM0"/>
<reference evidence="1 2" key="1">
    <citation type="submission" date="2008-06" db="EMBL/GenBank/DDBJ databases">
        <title>Complete sequence of Pelodictyon phaeoclathratiforme BU-1.</title>
        <authorList>
            <consortium name="US DOE Joint Genome Institute"/>
            <person name="Lucas S."/>
            <person name="Copeland A."/>
            <person name="Lapidus A."/>
            <person name="Glavina del Rio T."/>
            <person name="Dalin E."/>
            <person name="Tice H."/>
            <person name="Bruce D."/>
            <person name="Goodwin L."/>
            <person name="Pitluck S."/>
            <person name="Schmutz J."/>
            <person name="Larimer F."/>
            <person name="Land M."/>
            <person name="Hauser L."/>
            <person name="Kyrpides N."/>
            <person name="Mikhailova N."/>
            <person name="Liu Z."/>
            <person name="Li T."/>
            <person name="Zhao F."/>
            <person name="Overmann J."/>
            <person name="Bryant D.A."/>
            <person name="Richardson P."/>
        </authorList>
    </citation>
    <scope>NUCLEOTIDE SEQUENCE [LARGE SCALE GENOMIC DNA]</scope>
    <source>
        <strain evidence="2">DSM 5477 / BU-1</strain>
    </source>
</reference>
<accession>B4SEM0</accession>
<dbReference type="STRING" id="324925.Ppha_0823"/>
<sequence>MVNLQPSFYFCHAFDLGTRLTHFSEWIKRDSLPVAPKVLRYQRVKFNGAELFVNQMGFAIVFQRINHVTNYAEAHQCYSHNFEKPYSELSTALHKLFGIRPIGDTSFVVALGDKELTMDWQAVHAPCTLASITSLIEALFIDELCRVLERQSDSFLKESSLAEDRLLAEYAESLFPLAYPSGFLVENVEISEMEKYYDQWKLAGRVISLHQRFTESVINTALYNGHLERNRQNTLNTVLATIALLSLAQVSATISGVLGKAAIATTEEQLNQFLISAAVVSLLYGGWQYIVKPWTSIIVDNIKRAYLTWRATRGRTMEKNNPHS</sequence>
<dbReference type="HOGENOM" id="CLU_857507_0_0_10"/>
<evidence type="ECO:0000313" key="2">
    <source>
        <dbReference type="Proteomes" id="UP000002724"/>
    </source>
</evidence>
<protein>
    <submittedName>
        <fullName evidence="1">Uncharacterized protein</fullName>
    </submittedName>
</protein>
<dbReference type="EMBL" id="CP001110">
    <property type="protein sequence ID" value="ACF43112.1"/>
    <property type="molecule type" value="Genomic_DNA"/>
</dbReference>
<organism evidence="1 2">
    <name type="scientific">Pelodictyon phaeoclathratiforme (strain DSM 5477 / BU-1)</name>
    <dbReference type="NCBI Taxonomy" id="324925"/>
    <lineage>
        <taxon>Bacteria</taxon>
        <taxon>Pseudomonadati</taxon>
        <taxon>Chlorobiota</taxon>
        <taxon>Chlorobiia</taxon>
        <taxon>Chlorobiales</taxon>
        <taxon>Chlorobiaceae</taxon>
        <taxon>Chlorobium/Pelodictyon group</taxon>
        <taxon>Pelodictyon</taxon>
    </lineage>
</organism>
<dbReference type="KEGG" id="pph:Ppha_0823"/>